<dbReference type="Proteomes" id="UP000271974">
    <property type="component" value="Unassembled WGS sequence"/>
</dbReference>
<comment type="caution">
    <text evidence="3">The sequence shown here is derived from an EMBL/GenBank/DDBJ whole genome shotgun (WGS) entry which is preliminary data.</text>
</comment>
<evidence type="ECO:0000256" key="1">
    <source>
        <dbReference type="SAM" id="MobiDB-lite"/>
    </source>
</evidence>
<protein>
    <recommendedName>
        <fullName evidence="2">F-box domain-containing protein</fullName>
    </recommendedName>
</protein>
<dbReference type="AlphaFoldDB" id="A0A433TR85"/>
<dbReference type="SUPFAM" id="SSF81383">
    <property type="entry name" value="F-box domain"/>
    <property type="match status" value="1"/>
</dbReference>
<organism evidence="3 4">
    <name type="scientific">Elysia chlorotica</name>
    <name type="common">Eastern emerald elysia</name>
    <name type="synonym">Sea slug</name>
    <dbReference type="NCBI Taxonomy" id="188477"/>
    <lineage>
        <taxon>Eukaryota</taxon>
        <taxon>Metazoa</taxon>
        <taxon>Spiralia</taxon>
        <taxon>Lophotrochozoa</taxon>
        <taxon>Mollusca</taxon>
        <taxon>Gastropoda</taxon>
        <taxon>Heterobranchia</taxon>
        <taxon>Euthyneura</taxon>
        <taxon>Panpulmonata</taxon>
        <taxon>Sacoglossa</taxon>
        <taxon>Placobranchoidea</taxon>
        <taxon>Plakobranchidae</taxon>
        <taxon>Elysia</taxon>
    </lineage>
</organism>
<feature type="compositionally biased region" description="Polar residues" evidence="1">
    <location>
        <begin position="1"/>
        <end position="12"/>
    </location>
</feature>
<name>A0A433TR85_ELYCH</name>
<feature type="non-terminal residue" evidence="3">
    <location>
        <position position="196"/>
    </location>
</feature>
<proteinExistence type="predicted"/>
<reference evidence="3 4" key="1">
    <citation type="submission" date="2019-01" db="EMBL/GenBank/DDBJ databases">
        <title>A draft genome assembly of the solar-powered sea slug Elysia chlorotica.</title>
        <authorList>
            <person name="Cai H."/>
            <person name="Li Q."/>
            <person name="Fang X."/>
            <person name="Li J."/>
            <person name="Curtis N.E."/>
            <person name="Altenburger A."/>
            <person name="Shibata T."/>
            <person name="Feng M."/>
            <person name="Maeda T."/>
            <person name="Schwartz J.A."/>
            <person name="Shigenobu S."/>
            <person name="Lundholm N."/>
            <person name="Nishiyama T."/>
            <person name="Yang H."/>
            <person name="Hasebe M."/>
            <person name="Li S."/>
            <person name="Pierce S.K."/>
            <person name="Wang J."/>
        </authorList>
    </citation>
    <scope>NUCLEOTIDE SEQUENCE [LARGE SCALE GENOMIC DNA]</scope>
    <source>
        <strain evidence="3">EC2010</strain>
        <tissue evidence="3">Whole organism of an adult</tissue>
    </source>
</reference>
<dbReference type="InterPro" id="IPR036047">
    <property type="entry name" value="F-box-like_dom_sf"/>
</dbReference>
<evidence type="ECO:0000313" key="3">
    <source>
        <dbReference type="EMBL" id="RUS84133.1"/>
    </source>
</evidence>
<evidence type="ECO:0000259" key="2">
    <source>
        <dbReference type="Pfam" id="PF12937"/>
    </source>
</evidence>
<keyword evidence="4" id="KW-1185">Reference proteome</keyword>
<feature type="domain" description="F-box" evidence="2">
    <location>
        <begin position="84"/>
        <end position="128"/>
    </location>
</feature>
<sequence length="196" mass="21680">MGALLTSANKTTSPKEESLSPKVKRARIEPGFFSETSNSAINCSGNASSAKSTPSQFTFTPSPILLRLWPTSSDSGTGPKQARWENLPYVALVEIFRRLSNKDKYNAALTCRAWTLPFHRPALWRRGNFRFNGQNEWRALTFVSLMGAALRHISVDCSADFGTMPGADDDSAKNLSIFLTCLVTSQNRHVSTFRLS</sequence>
<accession>A0A433TR85</accession>
<evidence type="ECO:0000313" key="4">
    <source>
        <dbReference type="Proteomes" id="UP000271974"/>
    </source>
</evidence>
<dbReference type="InterPro" id="IPR001810">
    <property type="entry name" value="F-box_dom"/>
</dbReference>
<feature type="region of interest" description="Disordered" evidence="1">
    <location>
        <begin position="1"/>
        <end position="23"/>
    </location>
</feature>
<gene>
    <name evidence="3" type="ORF">EGW08_008107</name>
</gene>
<dbReference type="OrthoDB" id="6421103at2759"/>
<dbReference type="Pfam" id="PF12937">
    <property type="entry name" value="F-box-like"/>
    <property type="match status" value="1"/>
</dbReference>
<dbReference type="Gene3D" id="1.20.1280.50">
    <property type="match status" value="1"/>
</dbReference>
<dbReference type="EMBL" id="RQTK01000217">
    <property type="protein sequence ID" value="RUS84133.1"/>
    <property type="molecule type" value="Genomic_DNA"/>
</dbReference>